<evidence type="ECO:0000313" key="1">
    <source>
        <dbReference type="EMBL" id="KAL2853257.1"/>
    </source>
</evidence>
<dbReference type="InterPro" id="IPR018606">
    <property type="entry name" value="Arb1"/>
</dbReference>
<accession>A0ABR4KPS6</accession>
<comment type="caution">
    <text evidence="1">The sequence shown here is derived from an EMBL/GenBank/DDBJ whole genome shotgun (WGS) entry which is preliminary data.</text>
</comment>
<name>A0ABR4KPS6_9EURO</name>
<protein>
    <submittedName>
        <fullName evidence="1">Argonaute complex, subunit Arb1</fullName>
    </submittedName>
</protein>
<gene>
    <name evidence="1" type="ORF">BJY01DRAFT_78472</name>
</gene>
<proteinExistence type="predicted"/>
<organism evidence="1 2">
    <name type="scientific">Aspergillus pseudoustus</name>
    <dbReference type="NCBI Taxonomy" id="1810923"/>
    <lineage>
        <taxon>Eukaryota</taxon>
        <taxon>Fungi</taxon>
        <taxon>Dikarya</taxon>
        <taxon>Ascomycota</taxon>
        <taxon>Pezizomycotina</taxon>
        <taxon>Eurotiomycetes</taxon>
        <taxon>Eurotiomycetidae</taxon>
        <taxon>Eurotiales</taxon>
        <taxon>Aspergillaceae</taxon>
        <taxon>Aspergillus</taxon>
        <taxon>Aspergillus subgen. Nidulantes</taxon>
    </lineage>
</organism>
<evidence type="ECO:0000313" key="2">
    <source>
        <dbReference type="Proteomes" id="UP001610446"/>
    </source>
</evidence>
<sequence>MFAGSDDRDLKQMDSEQVLLARARTAINQEKSHLDIDFDAVVKGFLTSYFPFYFNPENEAMISLATVTIRSFLSYLLYHDVCPEHKDNIYEARKSCDIASEELWKNQQLTANGPGDFNTACSTLFGGLQHEVYSEKNEWKNPKDDQIQMTKDIAQKVIRVGLAVAGSDELALSFQQMNSQGSLEATMLEDLDGFEVIEVCLPSEEDREFYFTHAPDLNPVGKLLGRTFYDPDMPERDLPSEEQARWATSDRPTQEFTFFLEEGLLKHCYSGMKIIAPIWELNCGFHYFEDITRAYCSIYTSLPNDLMIGWKKPRDLAAKDEHREDEESEVE</sequence>
<keyword evidence="2" id="KW-1185">Reference proteome</keyword>
<reference evidence="1 2" key="1">
    <citation type="submission" date="2024-07" db="EMBL/GenBank/DDBJ databases">
        <title>Section-level genome sequencing and comparative genomics of Aspergillus sections Usti and Cavernicolus.</title>
        <authorList>
            <consortium name="Lawrence Berkeley National Laboratory"/>
            <person name="Nybo J.L."/>
            <person name="Vesth T.C."/>
            <person name="Theobald S."/>
            <person name="Frisvad J.C."/>
            <person name="Larsen T.O."/>
            <person name="Kjaerboelling I."/>
            <person name="Rothschild-Mancinelli K."/>
            <person name="Lyhne E.K."/>
            <person name="Kogle M.E."/>
            <person name="Barry K."/>
            <person name="Clum A."/>
            <person name="Na H."/>
            <person name="Ledsgaard L."/>
            <person name="Lin J."/>
            <person name="Lipzen A."/>
            <person name="Kuo A."/>
            <person name="Riley R."/>
            <person name="Mondo S."/>
            <person name="Labutti K."/>
            <person name="Haridas S."/>
            <person name="Pangalinan J."/>
            <person name="Salamov A.A."/>
            <person name="Simmons B.A."/>
            <person name="Magnuson J.K."/>
            <person name="Chen J."/>
            <person name="Drula E."/>
            <person name="Henrissat B."/>
            <person name="Wiebenga A."/>
            <person name="Lubbers R.J."/>
            <person name="Gomes A.C."/>
            <person name="Makela M.R."/>
            <person name="Stajich J."/>
            <person name="Grigoriev I.V."/>
            <person name="Mortensen U.H."/>
            <person name="De Vries R.P."/>
            <person name="Baker S.E."/>
            <person name="Andersen M.R."/>
        </authorList>
    </citation>
    <scope>NUCLEOTIDE SEQUENCE [LARGE SCALE GENOMIC DNA]</scope>
    <source>
        <strain evidence="1 2">CBS 123904</strain>
    </source>
</reference>
<dbReference type="Proteomes" id="UP001610446">
    <property type="component" value="Unassembled WGS sequence"/>
</dbReference>
<dbReference type="Pfam" id="PF09692">
    <property type="entry name" value="Arb1"/>
    <property type="match status" value="1"/>
</dbReference>
<dbReference type="EMBL" id="JBFXLU010000021">
    <property type="protein sequence ID" value="KAL2853257.1"/>
    <property type="molecule type" value="Genomic_DNA"/>
</dbReference>